<reference evidence="1 2" key="1">
    <citation type="journal article" date="2018" name="Front. Plant Sci.">
        <title>Red Clover (Trifolium pratense) and Zigzag Clover (T. medium) - A Picture of Genomic Similarities and Differences.</title>
        <authorList>
            <person name="Dluhosova J."/>
            <person name="Istvanek J."/>
            <person name="Nedelnik J."/>
            <person name="Repkova J."/>
        </authorList>
    </citation>
    <scope>NUCLEOTIDE SEQUENCE [LARGE SCALE GENOMIC DNA]</scope>
    <source>
        <strain evidence="2">cv. 10/8</strain>
        <tissue evidence="1">Leaf</tissue>
    </source>
</reference>
<evidence type="ECO:0000313" key="1">
    <source>
        <dbReference type="EMBL" id="MCI17749.1"/>
    </source>
</evidence>
<comment type="caution">
    <text evidence="1">The sequence shown here is derived from an EMBL/GenBank/DDBJ whole genome shotgun (WGS) entry which is preliminary data.</text>
</comment>
<organism evidence="1 2">
    <name type="scientific">Trifolium medium</name>
    <dbReference type="NCBI Taxonomy" id="97028"/>
    <lineage>
        <taxon>Eukaryota</taxon>
        <taxon>Viridiplantae</taxon>
        <taxon>Streptophyta</taxon>
        <taxon>Embryophyta</taxon>
        <taxon>Tracheophyta</taxon>
        <taxon>Spermatophyta</taxon>
        <taxon>Magnoliopsida</taxon>
        <taxon>eudicotyledons</taxon>
        <taxon>Gunneridae</taxon>
        <taxon>Pentapetalae</taxon>
        <taxon>rosids</taxon>
        <taxon>fabids</taxon>
        <taxon>Fabales</taxon>
        <taxon>Fabaceae</taxon>
        <taxon>Papilionoideae</taxon>
        <taxon>50 kb inversion clade</taxon>
        <taxon>NPAAA clade</taxon>
        <taxon>Hologalegina</taxon>
        <taxon>IRL clade</taxon>
        <taxon>Trifolieae</taxon>
        <taxon>Trifolium</taxon>
    </lineage>
</organism>
<dbReference type="AlphaFoldDB" id="A0A392Q1N8"/>
<dbReference type="Proteomes" id="UP000265520">
    <property type="component" value="Unassembled WGS sequence"/>
</dbReference>
<proteinExistence type="predicted"/>
<keyword evidence="2" id="KW-1185">Reference proteome</keyword>
<evidence type="ECO:0000313" key="2">
    <source>
        <dbReference type="Proteomes" id="UP000265520"/>
    </source>
</evidence>
<accession>A0A392Q1N8</accession>
<protein>
    <submittedName>
        <fullName evidence="1">Uncharacterized protein</fullName>
    </submittedName>
</protein>
<feature type="non-terminal residue" evidence="1">
    <location>
        <position position="1"/>
    </location>
</feature>
<dbReference type="EMBL" id="LXQA010106876">
    <property type="protein sequence ID" value="MCI17749.1"/>
    <property type="molecule type" value="Genomic_DNA"/>
</dbReference>
<sequence length="38" mass="4096">TVPRLQSRRLSSPPVLISCRRDVDGVRGGAIDFIGVAM</sequence>
<name>A0A392Q1N8_9FABA</name>